<dbReference type="EMBL" id="BFEA01000643">
    <property type="protein sequence ID" value="GBG87991.1"/>
    <property type="molecule type" value="Genomic_DNA"/>
</dbReference>
<keyword evidence="4" id="KW-0788">Thiol protease</keyword>
<dbReference type="AlphaFoldDB" id="A0A388M0D1"/>
<comment type="similarity">
    <text evidence="1">Belongs to the peptidase C48 family.</text>
</comment>
<feature type="region of interest" description="Disordered" evidence="5">
    <location>
        <begin position="178"/>
        <end position="247"/>
    </location>
</feature>
<evidence type="ECO:0000256" key="2">
    <source>
        <dbReference type="ARBA" id="ARBA00022670"/>
    </source>
</evidence>
<dbReference type="GO" id="GO:0005634">
    <property type="term" value="C:nucleus"/>
    <property type="evidence" value="ECO:0007669"/>
    <property type="project" value="TreeGrafter"/>
</dbReference>
<dbReference type="OrthoDB" id="1939479at2759"/>
<dbReference type="PANTHER" id="PTHR12606:SF141">
    <property type="entry name" value="GH15225P-RELATED"/>
    <property type="match status" value="1"/>
</dbReference>
<keyword evidence="3" id="KW-0378">Hydrolase</keyword>
<evidence type="ECO:0000256" key="3">
    <source>
        <dbReference type="ARBA" id="ARBA00022801"/>
    </source>
</evidence>
<evidence type="ECO:0000313" key="8">
    <source>
        <dbReference type="Proteomes" id="UP000265515"/>
    </source>
</evidence>
<feature type="region of interest" description="Disordered" evidence="5">
    <location>
        <begin position="25"/>
        <end position="121"/>
    </location>
</feature>
<protein>
    <recommendedName>
        <fullName evidence="6">Ubiquitin-like protease family profile domain-containing protein</fullName>
    </recommendedName>
</protein>
<keyword evidence="8" id="KW-1185">Reference proteome</keyword>
<evidence type="ECO:0000256" key="4">
    <source>
        <dbReference type="ARBA" id="ARBA00022807"/>
    </source>
</evidence>
<evidence type="ECO:0000313" key="7">
    <source>
        <dbReference type="EMBL" id="GBG87991.1"/>
    </source>
</evidence>
<dbReference type="Gramene" id="GBG87991">
    <property type="protein sequence ID" value="GBG87991"/>
    <property type="gene ID" value="CBR_g46362"/>
</dbReference>
<dbReference type="InterPro" id="IPR038765">
    <property type="entry name" value="Papain-like_cys_pep_sf"/>
</dbReference>
<dbReference type="Proteomes" id="UP000265515">
    <property type="component" value="Unassembled WGS sequence"/>
</dbReference>
<keyword evidence="2" id="KW-0645">Protease</keyword>
<organism evidence="7 8">
    <name type="scientific">Chara braunii</name>
    <name type="common">Braun's stonewort</name>
    <dbReference type="NCBI Taxonomy" id="69332"/>
    <lineage>
        <taxon>Eukaryota</taxon>
        <taxon>Viridiplantae</taxon>
        <taxon>Streptophyta</taxon>
        <taxon>Charophyceae</taxon>
        <taxon>Charales</taxon>
        <taxon>Characeae</taxon>
        <taxon>Chara</taxon>
    </lineage>
</organism>
<feature type="compositionally biased region" description="Basic and acidic residues" evidence="5">
    <location>
        <begin position="234"/>
        <end position="247"/>
    </location>
</feature>
<dbReference type="GO" id="GO:0016926">
    <property type="term" value="P:protein desumoylation"/>
    <property type="evidence" value="ECO:0007669"/>
    <property type="project" value="TreeGrafter"/>
</dbReference>
<dbReference type="Gene3D" id="3.40.395.10">
    <property type="entry name" value="Adenoviral Proteinase, Chain A"/>
    <property type="match status" value="1"/>
</dbReference>
<evidence type="ECO:0000256" key="1">
    <source>
        <dbReference type="ARBA" id="ARBA00005234"/>
    </source>
</evidence>
<name>A0A388M0D1_CHABU</name>
<dbReference type="GO" id="GO:0016929">
    <property type="term" value="F:deSUMOylase activity"/>
    <property type="evidence" value="ECO:0007669"/>
    <property type="project" value="TreeGrafter"/>
</dbReference>
<dbReference type="Pfam" id="PF02902">
    <property type="entry name" value="Peptidase_C48"/>
    <property type="match status" value="1"/>
</dbReference>
<reference evidence="7 8" key="1">
    <citation type="journal article" date="2018" name="Cell">
        <title>The Chara Genome: Secondary Complexity and Implications for Plant Terrestrialization.</title>
        <authorList>
            <person name="Nishiyama T."/>
            <person name="Sakayama H."/>
            <person name="Vries J.D."/>
            <person name="Buschmann H."/>
            <person name="Saint-Marcoux D."/>
            <person name="Ullrich K.K."/>
            <person name="Haas F.B."/>
            <person name="Vanderstraeten L."/>
            <person name="Becker D."/>
            <person name="Lang D."/>
            <person name="Vosolsobe S."/>
            <person name="Rombauts S."/>
            <person name="Wilhelmsson P.K.I."/>
            <person name="Janitza P."/>
            <person name="Kern R."/>
            <person name="Heyl A."/>
            <person name="Rumpler F."/>
            <person name="Villalobos L.I.A.C."/>
            <person name="Clay J.M."/>
            <person name="Skokan R."/>
            <person name="Toyoda A."/>
            <person name="Suzuki Y."/>
            <person name="Kagoshima H."/>
            <person name="Schijlen E."/>
            <person name="Tajeshwar N."/>
            <person name="Catarino B."/>
            <person name="Hetherington A.J."/>
            <person name="Saltykova A."/>
            <person name="Bonnot C."/>
            <person name="Breuninger H."/>
            <person name="Symeonidi A."/>
            <person name="Radhakrishnan G.V."/>
            <person name="Van Nieuwerburgh F."/>
            <person name="Deforce D."/>
            <person name="Chang C."/>
            <person name="Karol K.G."/>
            <person name="Hedrich R."/>
            <person name="Ulvskov P."/>
            <person name="Glockner G."/>
            <person name="Delwiche C.F."/>
            <person name="Petrasek J."/>
            <person name="Van de Peer Y."/>
            <person name="Friml J."/>
            <person name="Beilby M."/>
            <person name="Dolan L."/>
            <person name="Kohara Y."/>
            <person name="Sugano S."/>
            <person name="Fujiyama A."/>
            <person name="Delaux P.-M."/>
            <person name="Quint M."/>
            <person name="TheiBen G."/>
            <person name="Hagemann M."/>
            <person name="Harholt J."/>
            <person name="Dunand C."/>
            <person name="Zachgo S."/>
            <person name="Langdale J."/>
            <person name="Maumus F."/>
            <person name="Straeten D.V.D."/>
            <person name="Gould S.B."/>
            <person name="Rensing S.A."/>
        </authorList>
    </citation>
    <scope>NUCLEOTIDE SEQUENCE [LARGE SCALE GENOMIC DNA]</scope>
    <source>
        <strain evidence="7 8">S276</strain>
    </source>
</reference>
<proteinExistence type="inferred from homology"/>
<comment type="caution">
    <text evidence="7">The sequence shown here is derived from an EMBL/GenBank/DDBJ whole genome shotgun (WGS) entry which is preliminary data.</text>
</comment>
<feature type="region of interest" description="Disordered" evidence="5">
    <location>
        <begin position="131"/>
        <end position="150"/>
    </location>
</feature>
<evidence type="ECO:0000256" key="5">
    <source>
        <dbReference type="SAM" id="MobiDB-lite"/>
    </source>
</evidence>
<dbReference type="PANTHER" id="PTHR12606">
    <property type="entry name" value="SENTRIN/SUMO-SPECIFIC PROTEASE"/>
    <property type="match status" value="1"/>
</dbReference>
<dbReference type="GO" id="GO:0006508">
    <property type="term" value="P:proteolysis"/>
    <property type="evidence" value="ECO:0007669"/>
    <property type="project" value="UniProtKB-KW"/>
</dbReference>
<dbReference type="STRING" id="69332.A0A388M0D1"/>
<gene>
    <name evidence="7" type="ORF">CBR_g46362</name>
</gene>
<sequence>MSYLQHSLSRVTTVTSHSIYKSLIKPHGEKTAGPGCGGEGAGNTKEHGKIEATTDEDAGDAGDGGAQRVPSGLGDPLSAADTGMSSHGGRSGGEHDAGDAMVFGGASPRDTTEPLADDKDEGDKLLHVVCTGSGSQIAPDSMEREEGGGMEGVHMAHGREVGDDDEEVDADANLEHNMDVDSEDGLGKEASCHGRSGGSNSNVINLIKQSGEIGEKSHSEGRTLPSAKPTQMDHALHDGSEGRCSPKREAGEEKEECGCNEGERNCVHGCTIHLATDALNETEEEALRHMSIERNNMKTLTSMKNEAIGEQLLFTVHDFNVLMNENEWLNDNIVNFYMKMILHDNNCRTFHKECGNLFDKSNVCSTRTIPVTAAYNSYFLTKLLGKNMEYKYDKVARWFQDVIIADTELILAPYHDTKKKHWTLVVADRRRNVIEYYDSMDTNMKLAE</sequence>
<dbReference type="InterPro" id="IPR003653">
    <property type="entry name" value="Peptidase_C48_C"/>
</dbReference>
<feature type="compositionally biased region" description="Basic and acidic residues" evidence="5">
    <location>
        <begin position="178"/>
        <end position="192"/>
    </location>
</feature>
<accession>A0A388M0D1</accession>
<feature type="compositionally biased region" description="Polar residues" evidence="5">
    <location>
        <begin position="198"/>
        <end position="208"/>
    </location>
</feature>
<feature type="domain" description="Ubiquitin-like protease family profile" evidence="6">
    <location>
        <begin position="312"/>
        <end position="448"/>
    </location>
</feature>
<evidence type="ECO:0000259" key="6">
    <source>
        <dbReference type="PROSITE" id="PS50600"/>
    </source>
</evidence>
<dbReference type="SUPFAM" id="SSF54001">
    <property type="entry name" value="Cysteine proteinases"/>
    <property type="match status" value="1"/>
</dbReference>
<dbReference type="PROSITE" id="PS50600">
    <property type="entry name" value="ULP_PROTEASE"/>
    <property type="match status" value="1"/>
</dbReference>